<dbReference type="Gene3D" id="3.40.50.1010">
    <property type="entry name" value="5'-nuclease"/>
    <property type="match status" value="1"/>
</dbReference>
<dbReference type="EMBL" id="CACVAW010000010">
    <property type="protein sequence ID" value="CAA6803798.1"/>
    <property type="molecule type" value="Genomic_DNA"/>
</dbReference>
<dbReference type="PANTHER" id="PTHR36173">
    <property type="entry name" value="RIBONUCLEASE VAPC16-RELATED"/>
    <property type="match status" value="1"/>
</dbReference>
<organism evidence="2">
    <name type="scientific">uncultured Campylobacterales bacterium</name>
    <dbReference type="NCBI Taxonomy" id="352960"/>
    <lineage>
        <taxon>Bacteria</taxon>
        <taxon>Pseudomonadati</taxon>
        <taxon>Campylobacterota</taxon>
        <taxon>Epsilonproteobacteria</taxon>
        <taxon>Campylobacterales</taxon>
        <taxon>environmental samples</taxon>
    </lineage>
</organism>
<feature type="domain" description="PIN" evidence="1">
    <location>
        <begin position="3"/>
        <end position="125"/>
    </location>
</feature>
<dbReference type="InterPro" id="IPR002716">
    <property type="entry name" value="PIN_dom"/>
</dbReference>
<gene>
    <name evidence="2" type="ORF">HELGO_WM2706</name>
</gene>
<dbReference type="InterPro" id="IPR029060">
    <property type="entry name" value="PIN-like_dom_sf"/>
</dbReference>
<dbReference type="Pfam" id="PF01850">
    <property type="entry name" value="PIN"/>
    <property type="match status" value="1"/>
</dbReference>
<evidence type="ECO:0000313" key="2">
    <source>
        <dbReference type="EMBL" id="CAA6803798.1"/>
    </source>
</evidence>
<dbReference type="CDD" id="cd09872">
    <property type="entry name" value="PIN_Sll0205-like"/>
    <property type="match status" value="1"/>
</dbReference>
<dbReference type="SUPFAM" id="SSF88723">
    <property type="entry name" value="PIN domain-like"/>
    <property type="match status" value="1"/>
</dbReference>
<dbReference type="PANTHER" id="PTHR36173:SF2">
    <property type="entry name" value="RIBONUCLEASE VAPC16"/>
    <property type="match status" value="1"/>
</dbReference>
<accession>A0A6S6SM25</accession>
<sequence length="132" mass="15693">MNYIIDTHILIWLLFDHKKISKEKLEILKNPKNKIFITSISFWEISIKYALKKIELNGIYPEDLSKKCIQMGLRILDIDVNSMSSYYKLPKFDNHKDPFDRLIIKCAIDKNYILVSNDSKFKDYKDFGLKLL</sequence>
<proteinExistence type="predicted"/>
<dbReference type="InterPro" id="IPR052919">
    <property type="entry name" value="TA_system_RNase"/>
</dbReference>
<protein>
    <submittedName>
        <fullName evidence="2">PilT protein domain protein</fullName>
    </submittedName>
</protein>
<reference evidence="2" key="1">
    <citation type="submission" date="2020-01" db="EMBL/GenBank/DDBJ databases">
        <authorList>
            <person name="Meier V. D."/>
            <person name="Meier V D."/>
        </authorList>
    </citation>
    <scope>NUCLEOTIDE SEQUENCE</scope>
    <source>
        <strain evidence="2">HLG_WM_MAG_12</strain>
    </source>
</reference>
<dbReference type="AlphaFoldDB" id="A0A6S6SM25"/>
<name>A0A6S6SM25_9BACT</name>
<evidence type="ECO:0000259" key="1">
    <source>
        <dbReference type="Pfam" id="PF01850"/>
    </source>
</evidence>
<dbReference type="InterPro" id="IPR041705">
    <property type="entry name" value="PIN_Sll0205"/>
</dbReference>